<dbReference type="NCBIfam" id="NF001413">
    <property type="entry name" value="PRK00290.1"/>
    <property type="match status" value="1"/>
</dbReference>
<dbReference type="PROSITE" id="PS01036">
    <property type="entry name" value="HSP70_3"/>
    <property type="match status" value="1"/>
</dbReference>
<evidence type="ECO:0000313" key="6">
    <source>
        <dbReference type="Proteomes" id="UP001377567"/>
    </source>
</evidence>
<dbReference type="Pfam" id="PF00012">
    <property type="entry name" value="HSP70"/>
    <property type="match status" value="1"/>
</dbReference>
<dbReference type="InterPro" id="IPR018181">
    <property type="entry name" value="Heat_shock_70_CS"/>
</dbReference>
<dbReference type="Gene3D" id="3.30.420.40">
    <property type="match status" value="2"/>
</dbReference>
<dbReference type="GO" id="GO:0070013">
    <property type="term" value="C:intracellular organelle lumen"/>
    <property type="evidence" value="ECO:0007669"/>
    <property type="project" value="UniProtKB-ARBA"/>
</dbReference>
<evidence type="ECO:0000256" key="2">
    <source>
        <dbReference type="ARBA" id="ARBA00022840"/>
    </source>
</evidence>
<keyword evidence="6" id="KW-1185">Reference proteome</keyword>
<feature type="region of interest" description="Disordered" evidence="4">
    <location>
        <begin position="15"/>
        <end position="35"/>
    </location>
</feature>
<organism evidence="5 6">
    <name type="scientific">Maudiozyma humilis</name>
    <name type="common">Sour dough yeast</name>
    <name type="synonym">Kazachstania humilis</name>
    <dbReference type="NCBI Taxonomy" id="51915"/>
    <lineage>
        <taxon>Eukaryota</taxon>
        <taxon>Fungi</taxon>
        <taxon>Dikarya</taxon>
        <taxon>Ascomycota</taxon>
        <taxon>Saccharomycotina</taxon>
        <taxon>Saccharomycetes</taxon>
        <taxon>Saccharomycetales</taxon>
        <taxon>Saccharomycetaceae</taxon>
        <taxon>Maudiozyma</taxon>
    </lineage>
</organism>
<feature type="region of interest" description="Disordered" evidence="4">
    <location>
        <begin position="666"/>
        <end position="690"/>
    </location>
</feature>
<accession>A0AAV5RZU5</accession>
<dbReference type="EMBL" id="BTGD01000011">
    <property type="protein sequence ID" value="GMM57134.1"/>
    <property type="molecule type" value="Genomic_DNA"/>
</dbReference>
<dbReference type="Gene3D" id="2.60.34.10">
    <property type="entry name" value="Substrate Binding Domain Of DNAk, Chain A, domain 1"/>
    <property type="match status" value="1"/>
</dbReference>
<gene>
    <name evidence="5" type="ORF">DAKH74_037500</name>
</gene>
<dbReference type="GO" id="GO:0140662">
    <property type="term" value="F:ATP-dependent protein folding chaperone"/>
    <property type="evidence" value="ECO:0007669"/>
    <property type="project" value="InterPro"/>
</dbReference>
<dbReference type="Proteomes" id="UP001377567">
    <property type="component" value="Unassembled WGS sequence"/>
</dbReference>
<protein>
    <submittedName>
        <fullName evidence="5">Hsp70 family ATPase</fullName>
    </submittedName>
</protein>
<feature type="compositionally biased region" description="Low complexity" evidence="4">
    <location>
        <begin position="19"/>
        <end position="35"/>
    </location>
</feature>
<dbReference type="PROSITE" id="PS00329">
    <property type="entry name" value="HSP70_2"/>
    <property type="match status" value="1"/>
</dbReference>
<proteinExistence type="inferred from homology"/>
<dbReference type="CDD" id="cd10234">
    <property type="entry name" value="ASKHA_NBD_HSP70_DnaK-like"/>
    <property type="match status" value="1"/>
</dbReference>
<dbReference type="GO" id="GO:0005739">
    <property type="term" value="C:mitochondrion"/>
    <property type="evidence" value="ECO:0007669"/>
    <property type="project" value="UniProtKB-ARBA"/>
</dbReference>
<dbReference type="PANTHER" id="PTHR19375">
    <property type="entry name" value="HEAT SHOCK PROTEIN 70KDA"/>
    <property type="match status" value="1"/>
</dbReference>
<sequence>MLQFMRRGLGPAVRKRCLSSSTKGTAAKAKSSSGPASRIIGIDLGTTNSAVAYIRDTKDKMSAQIIENDQGQRTTPSVVSYKLDSSGAIEQTLVGTLAKRQQLLNPANTFFATKRLIGRSFDDAEVQRDMQSVPFKITRGEAGSDHGVYLQVGSSLRKTPAEVGAAVLSYLRTCAEEYLGETVGKAVVTVPAYFNDSQRQATKDAGRLAGLDVLRVVNEPTAAALSFGLGDGSKKNGLLAVYDLGGGTFDISILDIEDGVFEVRATNGDTHLGGEDFDRVVVAHLLERFVEQNPAAGFTVESLAADRALMQRVRDAAEQVKIRLSHVHEATVDIPFLVGSAHLHVELREAELDAMTEHLIERTLGPVRKALRDADVEAADVDEVILVGGMTRMPRIRAVVEAEFGRKPNTSVNPDETVALGAAIQGGVISGEIRDVLLLDVTPLTLGIETMGGAFAPLIARNTTVPVRKTEIFSTGVDGQTGVEIKVYQGERGLVRENQLIGEFQLAGVPPMPKGVPQIAVTFDIDADGIINVSASERSSGRAQSITVVASRNLTEEEIGKLVREAAENRDADNAVRQRLELITKADIMVSDTEGAFEKHKALLAEDDQYGEVLNELQALRAMIDTFKREPEDAKLDVNVIKRSTDALQNKAFKLFQRVTASKQQAAAAAKQTKATEQTEQTDKTKQQTK</sequence>
<comment type="similarity">
    <text evidence="3">Belongs to the heat shock protein 70 family.</text>
</comment>
<dbReference type="FunFam" id="3.90.640.10:FF:000003">
    <property type="entry name" value="Molecular chaperone DnaK"/>
    <property type="match status" value="1"/>
</dbReference>
<dbReference type="InterPro" id="IPR029048">
    <property type="entry name" value="HSP70_C_sf"/>
</dbReference>
<dbReference type="SUPFAM" id="SSF53067">
    <property type="entry name" value="Actin-like ATPase domain"/>
    <property type="match status" value="2"/>
</dbReference>
<evidence type="ECO:0000256" key="3">
    <source>
        <dbReference type="RuleBase" id="RU003322"/>
    </source>
</evidence>
<dbReference type="SUPFAM" id="SSF100934">
    <property type="entry name" value="Heat shock protein 70kD (HSP70), C-terminal subdomain"/>
    <property type="match status" value="1"/>
</dbReference>
<dbReference type="FunFam" id="2.60.34.10:FF:000014">
    <property type="entry name" value="Chaperone protein DnaK HSP70"/>
    <property type="match status" value="1"/>
</dbReference>
<dbReference type="InterPro" id="IPR029047">
    <property type="entry name" value="HSP70_peptide-bd_sf"/>
</dbReference>
<dbReference type="SUPFAM" id="SSF100920">
    <property type="entry name" value="Heat shock protein 70kD (HSP70), peptide-binding domain"/>
    <property type="match status" value="1"/>
</dbReference>
<evidence type="ECO:0000256" key="4">
    <source>
        <dbReference type="SAM" id="MobiDB-lite"/>
    </source>
</evidence>
<feature type="compositionally biased region" description="Low complexity" evidence="4">
    <location>
        <begin position="666"/>
        <end position="679"/>
    </location>
</feature>
<dbReference type="InterPro" id="IPR043129">
    <property type="entry name" value="ATPase_NBD"/>
</dbReference>
<dbReference type="FunFam" id="3.30.420.40:FF:000004">
    <property type="entry name" value="Molecular chaperone DnaK"/>
    <property type="match status" value="1"/>
</dbReference>
<evidence type="ECO:0000313" key="5">
    <source>
        <dbReference type="EMBL" id="GMM57134.1"/>
    </source>
</evidence>
<feature type="compositionally biased region" description="Basic and acidic residues" evidence="4">
    <location>
        <begin position="681"/>
        <end position="690"/>
    </location>
</feature>
<dbReference type="Gene3D" id="3.90.640.10">
    <property type="entry name" value="Actin, Chain A, domain 4"/>
    <property type="match status" value="1"/>
</dbReference>
<dbReference type="PROSITE" id="PS00297">
    <property type="entry name" value="HSP70_1"/>
    <property type="match status" value="1"/>
</dbReference>
<dbReference type="AlphaFoldDB" id="A0AAV5RZU5"/>
<dbReference type="PRINTS" id="PR00301">
    <property type="entry name" value="HEATSHOCK70"/>
</dbReference>
<keyword evidence="1 3" id="KW-0547">Nucleotide-binding</keyword>
<dbReference type="GO" id="GO:0005524">
    <property type="term" value="F:ATP binding"/>
    <property type="evidence" value="ECO:0007669"/>
    <property type="project" value="UniProtKB-KW"/>
</dbReference>
<reference evidence="5 6" key="1">
    <citation type="journal article" date="2023" name="Elife">
        <title>Identification of key yeast species and microbe-microbe interactions impacting larval growth of Drosophila in the wild.</title>
        <authorList>
            <person name="Mure A."/>
            <person name="Sugiura Y."/>
            <person name="Maeda R."/>
            <person name="Honda K."/>
            <person name="Sakurai N."/>
            <person name="Takahashi Y."/>
            <person name="Watada M."/>
            <person name="Katoh T."/>
            <person name="Gotoh A."/>
            <person name="Gotoh Y."/>
            <person name="Taniguchi I."/>
            <person name="Nakamura K."/>
            <person name="Hayashi T."/>
            <person name="Katayama T."/>
            <person name="Uemura T."/>
            <person name="Hattori Y."/>
        </authorList>
    </citation>
    <scope>NUCLEOTIDE SEQUENCE [LARGE SCALE GENOMIC DNA]</scope>
    <source>
        <strain evidence="5 6">KH-74</strain>
    </source>
</reference>
<dbReference type="InterPro" id="IPR013126">
    <property type="entry name" value="Hsp_70_fam"/>
</dbReference>
<keyword evidence="2 3" id="KW-0067">ATP-binding</keyword>
<comment type="caution">
    <text evidence="5">The sequence shown here is derived from an EMBL/GenBank/DDBJ whole genome shotgun (WGS) entry which is preliminary data.</text>
</comment>
<name>A0AAV5RZU5_MAUHU</name>
<evidence type="ECO:0000256" key="1">
    <source>
        <dbReference type="ARBA" id="ARBA00022741"/>
    </source>
</evidence>